<dbReference type="AlphaFoldDB" id="S9TLI1"/>
<feature type="region of interest" description="Disordered" evidence="1">
    <location>
        <begin position="654"/>
        <end position="682"/>
    </location>
</feature>
<dbReference type="EMBL" id="ATMH01010368">
    <property type="protein sequence ID" value="EPY17659.1"/>
    <property type="molecule type" value="Genomic_DNA"/>
</dbReference>
<dbReference type="Proteomes" id="UP000015354">
    <property type="component" value="Unassembled WGS sequence"/>
</dbReference>
<evidence type="ECO:0000313" key="3">
    <source>
        <dbReference type="Proteomes" id="UP000015354"/>
    </source>
</evidence>
<comment type="caution">
    <text evidence="2">The sequence shown here is derived from an EMBL/GenBank/DDBJ whole genome shotgun (WGS) entry which is preliminary data.</text>
</comment>
<accession>S9TLI1</accession>
<name>S9TLI1_9TRYP</name>
<organism evidence="2 3">
    <name type="scientific">Strigomonas culicis</name>
    <dbReference type="NCBI Taxonomy" id="28005"/>
    <lineage>
        <taxon>Eukaryota</taxon>
        <taxon>Discoba</taxon>
        <taxon>Euglenozoa</taxon>
        <taxon>Kinetoplastea</taxon>
        <taxon>Metakinetoplastina</taxon>
        <taxon>Trypanosomatida</taxon>
        <taxon>Trypanosomatidae</taxon>
        <taxon>Strigomonadinae</taxon>
        <taxon>Strigomonas</taxon>
    </lineage>
</organism>
<evidence type="ECO:0000313" key="2">
    <source>
        <dbReference type="EMBL" id="EPY17659.1"/>
    </source>
</evidence>
<gene>
    <name evidence="2" type="ORF">STCU_10482</name>
</gene>
<feature type="region of interest" description="Disordered" evidence="1">
    <location>
        <begin position="117"/>
        <end position="142"/>
    </location>
</feature>
<proteinExistence type="predicted"/>
<protein>
    <submittedName>
        <fullName evidence="2">Uncharacterized protein</fullName>
    </submittedName>
</protein>
<keyword evidence="3" id="KW-1185">Reference proteome</keyword>
<sequence length="728" mass="78025">MHGTMDFPFLLAYYQKRAHSHAPASPAALELREELRCHLQMITDDHTDFCTINQYFAQAETAASQHSHASTAGGGKPTPNNSLFERLTGSVFPAVMVHYVTLMQCLRLRRRLRTQWQRANEPPPKRIDDDDDDNAGSAAEEQRAAARFAWDLPSKVPGHVSLPYSSTMSCLTFFQLSVNRDEAGSTAVPPAAGGQLTNDADVIANGSVVTMAATPPAMPPTTSKNVRMALAQWFIQALILYVAERQDCVLDAYHSLASPAAGGGSGYRAALTSPVASTPPPVAATAASFFARFHPQPAATAAATHRWPAPAARQRPPPVQALPSVTTLLQLLQDCTADLRRAVVVGGTLGSLRAVSRELHRWQQTAPLAALLTRHQQVAADAGLRTPVVETERLTTVVLQVGAQVAHGLLEDLREPLQATSQLGLSAAATATAIAMERPSGTHADLEVLLRTVQCVRAAIRAHQPGAALAPDAQTALGCLFCHLARAVLQLPGGGDGGEAAARPRHTCSTYLYAAQTARYLDSAFLTVCGGIDALLHDYPAGCPAYLCAMLGGLCAGAARSVFERLRQQRGALWERSAGALDTIEAAALVLHAAAQRQRQLALDDDTADRDAVCALFTPSPELALYQLQQQQRRQDGSESPAVLQNVLLGRLPASGDGDAEGGATLGGGDRPDRGGYADGGAAPRHRLCRDERLVDEMVRFTEYMLLFYQKEWLLDRTEVHPIFLLAM</sequence>
<reference evidence="2 3" key="1">
    <citation type="journal article" date="2013" name="PLoS ONE">
        <title>Predicting the Proteins of Angomonas deanei, Strigomonas culicis and Their Respective Endosymbionts Reveals New Aspects of the Trypanosomatidae Family.</title>
        <authorList>
            <person name="Motta M.C."/>
            <person name="Martins A.C."/>
            <person name="de Souza S.S."/>
            <person name="Catta-Preta C.M."/>
            <person name="Silva R."/>
            <person name="Klein C.C."/>
            <person name="de Almeida L.G."/>
            <person name="de Lima Cunha O."/>
            <person name="Ciapina L.P."/>
            <person name="Brocchi M."/>
            <person name="Colabardini A.C."/>
            <person name="de Araujo Lima B."/>
            <person name="Machado C.R."/>
            <person name="de Almeida Soares C.M."/>
            <person name="Probst C.M."/>
            <person name="de Menezes C.B."/>
            <person name="Thompson C.E."/>
            <person name="Bartholomeu D.C."/>
            <person name="Gradia D.F."/>
            <person name="Pavoni D.P."/>
            <person name="Grisard E.C."/>
            <person name="Fantinatti-Garboggini F."/>
            <person name="Marchini F.K."/>
            <person name="Rodrigues-Luiz G.F."/>
            <person name="Wagner G."/>
            <person name="Goldman G.H."/>
            <person name="Fietto J.L."/>
            <person name="Elias M.C."/>
            <person name="Goldman M.H."/>
            <person name="Sagot M.F."/>
            <person name="Pereira M."/>
            <person name="Stoco P.H."/>
            <person name="de Mendonca-Neto R.P."/>
            <person name="Teixeira S.M."/>
            <person name="Maciel T.E."/>
            <person name="de Oliveira Mendes T.A."/>
            <person name="Urmenyi T.P."/>
            <person name="de Souza W."/>
            <person name="Schenkman S."/>
            <person name="de Vasconcelos A.T."/>
        </authorList>
    </citation>
    <scope>NUCLEOTIDE SEQUENCE [LARGE SCALE GENOMIC DNA]</scope>
</reference>
<evidence type="ECO:0000256" key="1">
    <source>
        <dbReference type="SAM" id="MobiDB-lite"/>
    </source>
</evidence>